<evidence type="ECO:0000313" key="3">
    <source>
        <dbReference type="Proteomes" id="UP001156441"/>
    </source>
</evidence>
<organism evidence="2 3">
    <name type="scientific">Actinophytocola gossypii</name>
    <dbReference type="NCBI Taxonomy" id="2812003"/>
    <lineage>
        <taxon>Bacteria</taxon>
        <taxon>Bacillati</taxon>
        <taxon>Actinomycetota</taxon>
        <taxon>Actinomycetes</taxon>
        <taxon>Pseudonocardiales</taxon>
        <taxon>Pseudonocardiaceae</taxon>
    </lineage>
</organism>
<feature type="transmembrane region" description="Helical" evidence="1">
    <location>
        <begin position="6"/>
        <end position="26"/>
    </location>
</feature>
<accession>A0ABT2JHD1</accession>
<keyword evidence="1" id="KW-1133">Transmembrane helix</keyword>
<evidence type="ECO:0000256" key="1">
    <source>
        <dbReference type="SAM" id="Phobius"/>
    </source>
</evidence>
<feature type="transmembrane region" description="Helical" evidence="1">
    <location>
        <begin position="103"/>
        <end position="122"/>
    </location>
</feature>
<gene>
    <name evidence="2" type="ORF">JT362_28890</name>
</gene>
<reference evidence="2 3" key="1">
    <citation type="submission" date="2021-02" db="EMBL/GenBank/DDBJ databases">
        <title>Actinophytocola xerophila sp. nov., isolated from soil of cotton cropping field.</title>
        <authorList>
            <person name="Huang R."/>
            <person name="Chen X."/>
            <person name="Ge X."/>
            <person name="Liu W."/>
        </authorList>
    </citation>
    <scope>NUCLEOTIDE SEQUENCE [LARGE SCALE GENOMIC DNA]</scope>
    <source>
        <strain evidence="2 3">S1-96</strain>
    </source>
</reference>
<feature type="transmembrane region" description="Helical" evidence="1">
    <location>
        <begin position="72"/>
        <end position="91"/>
    </location>
</feature>
<keyword evidence="3" id="KW-1185">Reference proteome</keyword>
<name>A0ABT2JHD1_9PSEU</name>
<sequence>MIDGLATTLTFVALGAALWGVVLVVVGRPLLIDRWHGLGLLGVVALLELGLLAQAVVGVVELIGTDREVDTFSFLGYLVGPVLILPLAAFWSLAERTRWGPGVLVIGCLTVPVLIVRLRQVWEAHV</sequence>
<keyword evidence="1" id="KW-0472">Membrane</keyword>
<proteinExistence type="predicted"/>
<dbReference type="Proteomes" id="UP001156441">
    <property type="component" value="Unassembled WGS sequence"/>
</dbReference>
<comment type="caution">
    <text evidence="2">The sequence shown here is derived from an EMBL/GenBank/DDBJ whole genome shotgun (WGS) entry which is preliminary data.</text>
</comment>
<feature type="transmembrane region" description="Helical" evidence="1">
    <location>
        <begin position="38"/>
        <end position="60"/>
    </location>
</feature>
<evidence type="ECO:0000313" key="2">
    <source>
        <dbReference type="EMBL" id="MCT2587148.1"/>
    </source>
</evidence>
<evidence type="ECO:0008006" key="4">
    <source>
        <dbReference type="Google" id="ProtNLM"/>
    </source>
</evidence>
<dbReference type="RefSeq" id="WP_260195034.1">
    <property type="nucleotide sequence ID" value="NZ_JAFFZE010000023.1"/>
</dbReference>
<keyword evidence="1" id="KW-0812">Transmembrane</keyword>
<protein>
    <recommendedName>
        <fullName evidence="4">Integral membrane protein</fullName>
    </recommendedName>
</protein>
<dbReference type="EMBL" id="JAFFZE010000023">
    <property type="protein sequence ID" value="MCT2587148.1"/>
    <property type="molecule type" value="Genomic_DNA"/>
</dbReference>